<proteinExistence type="predicted"/>
<keyword evidence="4" id="KW-1185">Reference proteome</keyword>
<dbReference type="Proteomes" id="UP000198858">
    <property type="component" value="Chromosome I"/>
</dbReference>
<protein>
    <submittedName>
        <fullName evidence="3">Uncharacterized protein</fullName>
    </submittedName>
</protein>
<keyword evidence="1" id="KW-0175">Coiled coil</keyword>
<name>A0A1H1M4Q6_9FLAO</name>
<accession>A0A1H1M4Q6</accession>
<feature type="transmembrane region" description="Helical" evidence="2">
    <location>
        <begin position="12"/>
        <end position="32"/>
    </location>
</feature>
<organism evidence="3 4">
    <name type="scientific">Christiangramia echinicola</name>
    <dbReference type="NCBI Taxonomy" id="279359"/>
    <lineage>
        <taxon>Bacteria</taxon>
        <taxon>Pseudomonadati</taxon>
        <taxon>Bacteroidota</taxon>
        <taxon>Flavobacteriia</taxon>
        <taxon>Flavobacteriales</taxon>
        <taxon>Flavobacteriaceae</taxon>
        <taxon>Christiangramia</taxon>
    </lineage>
</organism>
<keyword evidence="2" id="KW-0812">Transmembrane</keyword>
<evidence type="ECO:0000256" key="1">
    <source>
        <dbReference type="SAM" id="Coils"/>
    </source>
</evidence>
<reference evidence="3 4" key="1">
    <citation type="submission" date="2016-10" db="EMBL/GenBank/DDBJ databases">
        <authorList>
            <person name="Varghese N."/>
            <person name="Submissions S."/>
        </authorList>
    </citation>
    <scope>NUCLEOTIDE SEQUENCE [LARGE SCALE GENOMIC DNA]</scope>
    <source>
        <strain evidence="3 4">Mar_2010_102</strain>
    </source>
</reference>
<dbReference type="AlphaFoldDB" id="A0A1H1M4Q6"/>
<sequence length="240" mass="27869">MLLSENKISKYLLYAVGEIILVVVGILIALQIGQWTRESENRELELTILKEIESNLNDDLIQIQGDISLMQEMDKACLKLENDIENKSSLTSDFSDNASLLRVMPHYQPNRSGYDLLVSKGISMVSNDNLRNSISTHYENLLTYYKRYEDERFMFHINISEPRLLEYFSFEFDLNNKYYWVANISLDDYDKMLGDESFAKVLKAIESENKQVLSRANRVANSIENQLNILSIEIQSLEKK</sequence>
<evidence type="ECO:0000313" key="3">
    <source>
        <dbReference type="EMBL" id="SDR81667.1"/>
    </source>
</evidence>
<keyword evidence="2" id="KW-1133">Transmembrane helix</keyword>
<dbReference type="EMBL" id="LT629745">
    <property type="protein sequence ID" value="SDR81667.1"/>
    <property type="molecule type" value="Genomic_DNA"/>
</dbReference>
<keyword evidence="2" id="KW-0472">Membrane</keyword>
<dbReference type="InterPro" id="IPR045749">
    <property type="entry name" value="DUF6090"/>
</dbReference>
<dbReference type="Pfam" id="PF19578">
    <property type="entry name" value="DUF6090"/>
    <property type="match status" value="1"/>
</dbReference>
<evidence type="ECO:0000256" key="2">
    <source>
        <dbReference type="SAM" id="Phobius"/>
    </source>
</evidence>
<dbReference type="STRING" id="1250231.SAMN04488552_1150"/>
<gene>
    <name evidence="3" type="ORF">SAMN04488552_1150</name>
</gene>
<feature type="coiled-coil region" evidence="1">
    <location>
        <begin position="213"/>
        <end position="240"/>
    </location>
</feature>
<evidence type="ECO:0000313" key="4">
    <source>
        <dbReference type="Proteomes" id="UP000198858"/>
    </source>
</evidence>